<reference evidence="2" key="1">
    <citation type="journal article" date="2002" name="DNA Res.">
        <title>Complete genomic sequence of nitrogen-fixing symbiotic bacterium Bradyrhizobium japonicum USDA110.</title>
        <authorList>
            <person name="Kaneko T."/>
            <person name="Nakamura Y."/>
            <person name="Sato S."/>
            <person name="Minamisawa K."/>
            <person name="Uchiumi T."/>
            <person name="Sasamoto S."/>
            <person name="Watanabe A."/>
            <person name="Idesawa K."/>
            <person name="Iriguchi M."/>
            <person name="Kawashima K."/>
            <person name="Kohara M."/>
            <person name="Matsumoto M."/>
            <person name="Shimpo S."/>
            <person name="Tsuruoka H."/>
            <person name="Wada T."/>
            <person name="Yamada M."/>
            <person name="Tabata S."/>
        </authorList>
    </citation>
    <scope>NUCLEOTIDE SEQUENCE [LARGE SCALE GENOMIC DNA]</scope>
    <source>
        <strain evidence="2">JCM 10833 / BCRC 13528 / IAM 13628 / NBRC 14792 / USDA 110</strain>
    </source>
</reference>
<dbReference type="Proteomes" id="UP000002526">
    <property type="component" value="Chromosome"/>
</dbReference>
<protein>
    <submittedName>
        <fullName evidence="1">Bsr5172 protein</fullName>
    </submittedName>
</protein>
<gene>
    <name evidence="1" type="ordered locus">bsr5172</name>
</gene>
<dbReference type="AlphaFoldDB" id="Q89JU7"/>
<proteinExistence type="predicted"/>
<dbReference type="PATRIC" id="fig|224911.44.peg.5050"/>
<keyword evidence="2" id="KW-1185">Reference proteome</keyword>
<dbReference type="EMBL" id="BA000040">
    <property type="protein sequence ID" value="BAC50437.1"/>
    <property type="molecule type" value="Genomic_DNA"/>
</dbReference>
<organism evidence="1 2">
    <name type="scientific">Bradyrhizobium diazoefficiens (strain JCM 10833 / BCRC 13528 / IAM 13628 / NBRC 14792 / USDA 110)</name>
    <dbReference type="NCBI Taxonomy" id="224911"/>
    <lineage>
        <taxon>Bacteria</taxon>
        <taxon>Pseudomonadati</taxon>
        <taxon>Pseudomonadota</taxon>
        <taxon>Alphaproteobacteria</taxon>
        <taxon>Hyphomicrobiales</taxon>
        <taxon>Nitrobacteraceae</taxon>
        <taxon>Bradyrhizobium</taxon>
    </lineage>
</organism>
<evidence type="ECO:0000313" key="2">
    <source>
        <dbReference type="Proteomes" id="UP000002526"/>
    </source>
</evidence>
<name>Q89JU7_BRADU</name>
<dbReference type="KEGG" id="bja:bsr5172"/>
<sequence length="87" mass="10090">MKPFQRLSHGDERTVVLQLKQSDTAELFDLLKYVGEHFTECADEYLRSGEHEMRTESTNLAAIAARHWLEINHQLIFKRPSGLKLPP</sequence>
<accession>Q89JU7</accession>
<dbReference type="InParanoid" id="Q89JU7"/>
<evidence type="ECO:0000313" key="1">
    <source>
        <dbReference type="EMBL" id="BAC50437.1"/>
    </source>
</evidence>
<dbReference type="EnsemblBacteria" id="BAC50437">
    <property type="protein sequence ID" value="BAC50437"/>
    <property type="gene ID" value="BAC50437"/>
</dbReference>
<dbReference type="RefSeq" id="WP_011087930.1">
    <property type="nucleotide sequence ID" value="NC_004463.1"/>
</dbReference>
<dbReference type="STRING" id="224911.AAV28_23235"/>
<dbReference type="HOGENOM" id="CLU_2477189_0_0_5"/>
<dbReference type="GeneID" id="46492178"/>